<evidence type="ECO:0000256" key="3">
    <source>
        <dbReference type="SAM" id="MobiDB-lite"/>
    </source>
</evidence>
<sequence length="150" mass="16561">MDEESGYAPASLLPRNRSNTGRRRRGRAITSCFTCRQRKVKCDREHPTCSACRTANRACDYFDPGERDAVGSSASPSDRPRKAAGGSQMSLTEINQRLKRLESLLERTLQQEAVYESVEAHVSEKSTSISSEEPIHAVNSDDGTLLVEDG</sequence>
<dbReference type="InterPro" id="IPR036864">
    <property type="entry name" value="Zn2-C6_fun-type_DNA-bd_sf"/>
</dbReference>
<dbReference type="OrthoDB" id="3796677at2759"/>
<dbReference type="AlphaFoldDB" id="A0A5N5CW50"/>
<feature type="region of interest" description="Disordered" evidence="3">
    <location>
        <begin position="125"/>
        <end position="150"/>
    </location>
</feature>
<evidence type="ECO:0000313" key="6">
    <source>
        <dbReference type="Proteomes" id="UP000325902"/>
    </source>
</evidence>
<dbReference type="InterPro" id="IPR001138">
    <property type="entry name" value="Zn2Cys6_DnaBD"/>
</dbReference>
<gene>
    <name evidence="5" type="primary">ARG81_1</name>
    <name evidence="5" type="ORF">DBV05_g11741</name>
</gene>
<dbReference type="Proteomes" id="UP000325902">
    <property type="component" value="Unassembled WGS sequence"/>
</dbReference>
<dbReference type="Gene3D" id="4.10.240.10">
    <property type="entry name" value="Zn(2)-C6 fungal-type DNA-binding domain"/>
    <property type="match status" value="1"/>
</dbReference>
<organism evidence="5 6">
    <name type="scientific">Lasiodiplodia theobromae</name>
    <dbReference type="NCBI Taxonomy" id="45133"/>
    <lineage>
        <taxon>Eukaryota</taxon>
        <taxon>Fungi</taxon>
        <taxon>Dikarya</taxon>
        <taxon>Ascomycota</taxon>
        <taxon>Pezizomycotina</taxon>
        <taxon>Dothideomycetes</taxon>
        <taxon>Dothideomycetes incertae sedis</taxon>
        <taxon>Botryosphaeriales</taxon>
        <taxon>Botryosphaeriaceae</taxon>
        <taxon>Lasiodiplodia</taxon>
    </lineage>
</organism>
<dbReference type="CDD" id="cd00067">
    <property type="entry name" value="GAL4"/>
    <property type="match status" value="1"/>
</dbReference>
<dbReference type="PROSITE" id="PS00463">
    <property type="entry name" value="ZN2_CY6_FUNGAL_1"/>
    <property type="match status" value="1"/>
</dbReference>
<name>A0A5N5CW50_9PEZI</name>
<dbReference type="GO" id="GO:0005634">
    <property type="term" value="C:nucleus"/>
    <property type="evidence" value="ECO:0007669"/>
    <property type="project" value="UniProtKB-SubCell"/>
</dbReference>
<feature type="region of interest" description="Disordered" evidence="3">
    <location>
        <begin position="64"/>
        <end position="91"/>
    </location>
</feature>
<feature type="region of interest" description="Disordered" evidence="3">
    <location>
        <begin position="1"/>
        <end position="26"/>
    </location>
</feature>
<comment type="caution">
    <text evidence="5">The sequence shown here is derived from an EMBL/GenBank/DDBJ whole genome shotgun (WGS) entry which is preliminary data.</text>
</comment>
<dbReference type="PROSITE" id="PS50048">
    <property type="entry name" value="ZN2_CY6_FUNGAL_2"/>
    <property type="match status" value="1"/>
</dbReference>
<dbReference type="Pfam" id="PF00172">
    <property type="entry name" value="Zn_clus"/>
    <property type="match status" value="1"/>
</dbReference>
<dbReference type="PANTHER" id="PTHR31001">
    <property type="entry name" value="UNCHARACTERIZED TRANSCRIPTIONAL REGULATORY PROTEIN"/>
    <property type="match status" value="1"/>
</dbReference>
<dbReference type="SUPFAM" id="SSF57701">
    <property type="entry name" value="Zn2/Cys6 DNA-binding domain"/>
    <property type="match status" value="1"/>
</dbReference>
<dbReference type="GO" id="GO:0000981">
    <property type="term" value="F:DNA-binding transcription factor activity, RNA polymerase II-specific"/>
    <property type="evidence" value="ECO:0007669"/>
    <property type="project" value="InterPro"/>
</dbReference>
<dbReference type="GO" id="GO:0008270">
    <property type="term" value="F:zinc ion binding"/>
    <property type="evidence" value="ECO:0007669"/>
    <property type="project" value="InterPro"/>
</dbReference>
<dbReference type="InterPro" id="IPR050613">
    <property type="entry name" value="Sec_Metabolite_Reg"/>
</dbReference>
<reference evidence="5 6" key="1">
    <citation type="journal article" date="2019" name="Sci. Rep.">
        <title>A multi-omics analysis of the grapevine pathogen Lasiodiplodia theobromae reveals that temperature affects the expression of virulence- and pathogenicity-related genes.</title>
        <authorList>
            <person name="Felix C."/>
            <person name="Meneses R."/>
            <person name="Goncalves M.F.M."/>
            <person name="Tilleman L."/>
            <person name="Duarte A.S."/>
            <person name="Jorrin-Novo J.V."/>
            <person name="Van de Peer Y."/>
            <person name="Deforce D."/>
            <person name="Van Nieuwerburgh F."/>
            <person name="Esteves A.C."/>
            <person name="Alves A."/>
        </authorList>
    </citation>
    <scope>NUCLEOTIDE SEQUENCE [LARGE SCALE GENOMIC DNA]</scope>
    <source>
        <strain evidence="5 6">LA-SOL3</strain>
    </source>
</reference>
<dbReference type="EMBL" id="VCHE01000184">
    <property type="protein sequence ID" value="KAB2569579.1"/>
    <property type="molecule type" value="Genomic_DNA"/>
</dbReference>
<accession>A0A5N5CW50</accession>
<protein>
    <submittedName>
        <fullName evidence="5">Arginine metabolism regulation protein II</fullName>
    </submittedName>
</protein>
<feature type="domain" description="Zn(2)-C6 fungal-type" evidence="4">
    <location>
        <begin position="31"/>
        <end position="61"/>
    </location>
</feature>
<dbReference type="PANTHER" id="PTHR31001:SF77">
    <property type="entry name" value="TRANSCRIPTION FACTOR, PUTATIVE (AFU_ORTHOLOGUE AFUA_3G12940)-RELATED"/>
    <property type="match status" value="1"/>
</dbReference>
<evidence type="ECO:0000256" key="2">
    <source>
        <dbReference type="ARBA" id="ARBA00023242"/>
    </source>
</evidence>
<evidence type="ECO:0000259" key="4">
    <source>
        <dbReference type="PROSITE" id="PS50048"/>
    </source>
</evidence>
<evidence type="ECO:0000256" key="1">
    <source>
        <dbReference type="ARBA" id="ARBA00004123"/>
    </source>
</evidence>
<keyword evidence="2" id="KW-0539">Nucleus</keyword>
<keyword evidence="6" id="KW-1185">Reference proteome</keyword>
<proteinExistence type="predicted"/>
<comment type="subcellular location">
    <subcellularLocation>
        <location evidence="1">Nucleus</location>
    </subcellularLocation>
</comment>
<evidence type="ECO:0000313" key="5">
    <source>
        <dbReference type="EMBL" id="KAB2569579.1"/>
    </source>
</evidence>
<dbReference type="SMART" id="SM00066">
    <property type="entry name" value="GAL4"/>
    <property type="match status" value="1"/>
</dbReference>